<dbReference type="SUPFAM" id="SSF56059">
    <property type="entry name" value="Glutathione synthetase ATP-binding domain-like"/>
    <property type="match status" value="1"/>
</dbReference>
<dbReference type="InterPro" id="IPR011761">
    <property type="entry name" value="ATP-grasp"/>
</dbReference>
<keyword evidence="1" id="KW-0547">Nucleotide-binding</keyword>
<organism evidence="3 4">
    <name type="scientific">Candidatus Taylorbacteria bacterium RIFCSPHIGHO2_02_49_25</name>
    <dbReference type="NCBI Taxonomy" id="1802305"/>
    <lineage>
        <taxon>Bacteria</taxon>
        <taxon>Candidatus Tayloriibacteriota</taxon>
    </lineage>
</organism>
<proteinExistence type="predicted"/>
<feature type="domain" description="ATP-grasp" evidence="2">
    <location>
        <begin position="125"/>
        <end position="376"/>
    </location>
</feature>
<sequence length="382" mass="43495">MRTSSYAGLVIKPMLRPFYFLVRLFSPKSFSWFDIVAPPLLRLLAWLHIGVLETEPKKDDSDRTRCLWEEARRRNIDMWMFRLGSIKDLFIARYGRETICFDGLPRPAGPEANSLHWMDDKPVMRRRFKAAGIPVANGNFAFSEKRALEIFRALQKPVIVKPHSGSRSRHTTIHIESEEGFRKAFWRAKELSPFALIEEELAGMVHRGTLIGGKLVGVIRREPPHAVGDGKHTVRELIALENRNKKRQGGTFHEITMGPEAEAELLRQKLAGESIPREGRLVTLNQKVSRGIGASNTDVTQKTHLENRKLLEKIGAVLGDPLVGVDFIMEDAGVPWQRQERCGVIECNSLPFIDLHHYPLYGEPRNIAGELWNLIFPDSAWI</sequence>
<accession>A0A1G2MGZ3</accession>
<dbReference type="InterPro" id="IPR013815">
    <property type="entry name" value="ATP_grasp_subdomain_1"/>
</dbReference>
<dbReference type="Gene3D" id="3.30.470.20">
    <property type="entry name" value="ATP-grasp fold, B domain"/>
    <property type="match status" value="1"/>
</dbReference>
<dbReference type="GO" id="GO:0046872">
    <property type="term" value="F:metal ion binding"/>
    <property type="evidence" value="ECO:0007669"/>
    <property type="project" value="InterPro"/>
</dbReference>
<evidence type="ECO:0000313" key="4">
    <source>
        <dbReference type="Proteomes" id="UP000176493"/>
    </source>
</evidence>
<dbReference type="Gene3D" id="3.30.1490.20">
    <property type="entry name" value="ATP-grasp fold, A domain"/>
    <property type="match status" value="1"/>
</dbReference>
<name>A0A1G2MGZ3_9BACT</name>
<dbReference type="PROSITE" id="PS50975">
    <property type="entry name" value="ATP_GRASP"/>
    <property type="match status" value="1"/>
</dbReference>
<evidence type="ECO:0000313" key="3">
    <source>
        <dbReference type="EMBL" id="OHA22272.1"/>
    </source>
</evidence>
<evidence type="ECO:0000259" key="2">
    <source>
        <dbReference type="PROSITE" id="PS50975"/>
    </source>
</evidence>
<comment type="caution">
    <text evidence="3">The sequence shown here is derived from an EMBL/GenBank/DDBJ whole genome shotgun (WGS) entry which is preliminary data.</text>
</comment>
<keyword evidence="1" id="KW-0067">ATP-binding</keyword>
<protein>
    <recommendedName>
        <fullName evidence="2">ATP-grasp domain-containing protein</fullName>
    </recommendedName>
</protein>
<dbReference type="GO" id="GO:0005524">
    <property type="term" value="F:ATP binding"/>
    <property type="evidence" value="ECO:0007669"/>
    <property type="project" value="UniProtKB-UniRule"/>
</dbReference>
<reference evidence="3 4" key="1">
    <citation type="journal article" date="2016" name="Nat. Commun.">
        <title>Thousands of microbial genomes shed light on interconnected biogeochemical processes in an aquifer system.</title>
        <authorList>
            <person name="Anantharaman K."/>
            <person name="Brown C.T."/>
            <person name="Hug L.A."/>
            <person name="Sharon I."/>
            <person name="Castelle C.J."/>
            <person name="Probst A.J."/>
            <person name="Thomas B.C."/>
            <person name="Singh A."/>
            <person name="Wilkins M.J."/>
            <person name="Karaoz U."/>
            <person name="Brodie E.L."/>
            <person name="Williams K.H."/>
            <person name="Hubbard S.S."/>
            <person name="Banfield J.F."/>
        </authorList>
    </citation>
    <scope>NUCLEOTIDE SEQUENCE [LARGE SCALE GENOMIC DNA]</scope>
</reference>
<dbReference type="EMBL" id="MHRJ01000028">
    <property type="protein sequence ID" value="OHA22272.1"/>
    <property type="molecule type" value="Genomic_DNA"/>
</dbReference>
<dbReference type="AlphaFoldDB" id="A0A1G2MGZ3"/>
<gene>
    <name evidence="3" type="ORF">A2W52_02700</name>
</gene>
<evidence type="ECO:0000256" key="1">
    <source>
        <dbReference type="PROSITE-ProRule" id="PRU00409"/>
    </source>
</evidence>
<dbReference type="Proteomes" id="UP000176493">
    <property type="component" value="Unassembled WGS sequence"/>
</dbReference>